<reference evidence="15 16" key="1">
    <citation type="submission" date="2020-02" db="EMBL/GenBank/DDBJ databases">
        <title>Draft genome sequence of two Spirosoma agri KCTC 52727 and Spirosoma terrae KCTC 52035.</title>
        <authorList>
            <person name="Rojas J."/>
            <person name="Ambika Manirajan B."/>
            <person name="Suarez C."/>
            <person name="Ratering S."/>
            <person name="Schnell S."/>
        </authorList>
    </citation>
    <scope>NUCLEOTIDE SEQUENCE [LARGE SCALE GENOMIC DNA]</scope>
    <source>
        <strain evidence="15 16">KCTC 52035</strain>
    </source>
</reference>
<dbReference type="PANTHER" id="PTHR30069:SF29">
    <property type="entry name" value="HEMOGLOBIN AND HEMOGLOBIN-HAPTOGLOBIN-BINDING PROTEIN 1-RELATED"/>
    <property type="match status" value="1"/>
</dbReference>
<dbReference type="InterPro" id="IPR008969">
    <property type="entry name" value="CarboxyPept-like_regulatory"/>
</dbReference>
<evidence type="ECO:0000256" key="10">
    <source>
        <dbReference type="PROSITE-ProRule" id="PRU01360"/>
    </source>
</evidence>
<organism evidence="15 16">
    <name type="scientific">Spirosoma terrae</name>
    <dbReference type="NCBI Taxonomy" id="1968276"/>
    <lineage>
        <taxon>Bacteria</taxon>
        <taxon>Pseudomonadati</taxon>
        <taxon>Bacteroidota</taxon>
        <taxon>Cytophagia</taxon>
        <taxon>Cytophagales</taxon>
        <taxon>Cytophagaceae</taxon>
        <taxon>Spirosoma</taxon>
    </lineage>
</organism>
<dbReference type="GO" id="GO:0015344">
    <property type="term" value="F:siderophore uptake transmembrane transporter activity"/>
    <property type="evidence" value="ECO:0007669"/>
    <property type="project" value="TreeGrafter"/>
</dbReference>
<dbReference type="PANTHER" id="PTHR30069">
    <property type="entry name" value="TONB-DEPENDENT OUTER MEMBRANE RECEPTOR"/>
    <property type="match status" value="1"/>
</dbReference>
<evidence type="ECO:0000256" key="6">
    <source>
        <dbReference type="ARBA" id="ARBA00023077"/>
    </source>
</evidence>
<dbReference type="GO" id="GO:0044718">
    <property type="term" value="P:siderophore transmembrane transport"/>
    <property type="evidence" value="ECO:0007669"/>
    <property type="project" value="TreeGrafter"/>
</dbReference>
<feature type="domain" description="TonB-dependent receptor plug" evidence="14">
    <location>
        <begin position="116"/>
        <end position="220"/>
    </location>
</feature>
<dbReference type="Gene3D" id="2.60.40.1120">
    <property type="entry name" value="Carboxypeptidase-like, regulatory domain"/>
    <property type="match status" value="1"/>
</dbReference>
<gene>
    <name evidence="15" type="ORF">GK108_23920</name>
</gene>
<dbReference type="SUPFAM" id="SSF56935">
    <property type="entry name" value="Porins"/>
    <property type="match status" value="1"/>
</dbReference>
<keyword evidence="6 11" id="KW-0798">TonB box</keyword>
<comment type="caution">
    <text evidence="15">The sequence shown here is derived from an EMBL/GenBank/DDBJ whole genome shotgun (WGS) entry which is preliminary data.</text>
</comment>
<evidence type="ECO:0000256" key="7">
    <source>
        <dbReference type="ARBA" id="ARBA00023136"/>
    </source>
</evidence>
<dbReference type="PROSITE" id="PS52016">
    <property type="entry name" value="TONB_DEPENDENT_REC_3"/>
    <property type="match status" value="1"/>
</dbReference>
<dbReference type="Pfam" id="PF07715">
    <property type="entry name" value="Plug"/>
    <property type="match status" value="1"/>
</dbReference>
<evidence type="ECO:0000259" key="13">
    <source>
        <dbReference type="Pfam" id="PF00593"/>
    </source>
</evidence>
<dbReference type="Pfam" id="PF13715">
    <property type="entry name" value="CarbopepD_reg_2"/>
    <property type="match status" value="1"/>
</dbReference>
<keyword evidence="8 15" id="KW-0675">Receptor</keyword>
<evidence type="ECO:0000313" key="16">
    <source>
        <dbReference type="Proteomes" id="UP000474175"/>
    </source>
</evidence>
<dbReference type="AlphaFoldDB" id="A0A6L9LBN5"/>
<name>A0A6L9LBN5_9BACT</name>
<dbReference type="SUPFAM" id="SSF49464">
    <property type="entry name" value="Carboxypeptidase regulatory domain-like"/>
    <property type="match status" value="1"/>
</dbReference>
<keyword evidence="4 10" id="KW-0812">Transmembrane</keyword>
<evidence type="ECO:0000256" key="8">
    <source>
        <dbReference type="ARBA" id="ARBA00023170"/>
    </source>
</evidence>
<evidence type="ECO:0000256" key="12">
    <source>
        <dbReference type="SAM" id="SignalP"/>
    </source>
</evidence>
<dbReference type="InterPro" id="IPR012910">
    <property type="entry name" value="Plug_dom"/>
</dbReference>
<evidence type="ECO:0000256" key="2">
    <source>
        <dbReference type="ARBA" id="ARBA00022448"/>
    </source>
</evidence>
<dbReference type="InterPro" id="IPR039426">
    <property type="entry name" value="TonB-dep_rcpt-like"/>
</dbReference>
<feature type="chain" id="PRO_5026943462" evidence="12">
    <location>
        <begin position="18"/>
        <end position="806"/>
    </location>
</feature>
<dbReference type="RefSeq" id="WP_163953929.1">
    <property type="nucleotide sequence ID" value="NZ_JAAFZH010000014.1"/>
</dbReference>
<sequence>MPLLFLIFMLLPGLVAAQTVISGTAIDKSSQEPLIGVTIYFPGLKKGTLTDNTGHYRITDIPAGVHKIEARFLSYKTQTQTIRIATGETTINFSLDPDVSQLQEVVVTGLTTGSTVKDSPIPIMTYNKIQWLQTSSTNLVDAVVKLPGMSQITTGVGLSKPVIRGLGFNRVITVHDGVRQEDNQWGEEHALQVDEYSIDRYEIIKGAGSLLYGSDGLGGVMSLISARPPEAGVIRGQILTNYQSNNGMIGLSGVVEGSSRKGLFGRVRVSTKSAGNYRNQYDGRVYGSAYREFDINGTIGINRKWGYSQLYVSNWHQDINIVTGERDPTGRFTKLVRVAADSEALVPTTDADLRSRMIDPSNYQNLNNFKTSWNTFAKLGGGNLSAIVSYSQNRRQEFASTLTPGQPALYFYLQNVFYDLKYYFGGKNGWDFTIGANGLWQKNQNQGLQVLYPGYRSLDNGLFLFAQKKTDRMTINGGVRMDIRKMEINQLYADSEGVFSEKPIAGGQIRFQGLNKTYSNPTASLGATYNLSSRWIIKANIGRGFRAPSTPELSANGEHAGTFRYEIGSPNLKSETSFQTDLGINYESQDVSITASLFQNRINNYTYSEKVLDRFGRDSIVDPARPILTYRYTQGDAVLYGGEAQLTVNPHTVRWFHFTGSYSLVRSRNLSSTTDSTRYLPFLPPPRVIAQVKLTKAEAGNHWRNMYASVELEHNWRQNQALLAYGTETQTPAYTLINLGAGSDIINTNGRTLFSLYVTLQNLFDVAYQSHQNRLKYFGINEATGRHGVFNMGRNVSVKLVVPIGG</sequence>
<keyword evidence="16" id="KW-1185">Reference proteome</keyword>
<comment type="similarity">
    <text evidence="10 11">Belongs to the TonB-dependent receptor family.</text>
</comment>
<dbReference type="Pfam" id="PF00593">
    <property type="entry name" value="TonB_dep_Rec_b-barrel"/>
    <property type="match status" value="1"/>
</dbReference>
<feature type="domain" description="TonB-dependent receptor-like beta-barrel" evidence="13">
    <location>
        <begin position="359"/>
        <end position="763"/>
    </location>
</feature>
<evidence type="ECO:0000313" key="15">
    <source>
        <dbReference type="EMBL" id="NDU97954.1"/>
    </source>
</evidence>
<evidence type="ECO:0000256" key="5">
    <source>
        <dbReference type="ARBA" id="ARBA00022729"/>
    </source>
</evidence>
<evidence type="ECO:0000256" key="1">
    <source>
        <dbReference type="ARBA" id="ARBA00004571"/>
    </source>
</evidence>
<keyword evidence="2 10" id="KW-0813">Transport</keyword>
<keyword evidence="7 10" id="KW-0472">Membrane</keyword>
<protein>
    <submittedName>
        <fullName evidence="15">TonB-dependent receptor</fullName>
    </submittedName>
</protein>
<evidence type="ECO:0000256" key="4">
    <source>
        <dbReference type="ARBA" id="ARBA00022692"/>
    </source>
</evidence>
<keyword evidence="3 10" id="KW-1134">Transmembrane beta strand</keyword>
<keyword evidence="9 10" id="KW-0998">Cell outer membrane</keyword>
<dbReference type="InterPro" id="IPR036942">
    <property type="entry name" value="Beta-barrel_TonB_sf"/>
</dbReference>
<feature type="signal peptide" evidence="12">
    <location>
        <begin position="1"/>
        <end position="17"/>
    </location>
</feature>
<accession>A0A6L9LBN5</accession>
<dbReference type="GO" id="GO:0009279">
    <property type="term" value="C:cell outer membrane"/>
    <property type="evidence" value="ECO:0007669"/>
    <property type="project" value="UniProtKB-SubCell"/>
</dbReference>
<dbReference type="InterPro" id="IPR037066">
    <property type="entry name" value="Plug_dom_sf"/>
</dbReference>
<dbReference type="EMBL" id="JAAFZH010000014">
    <property type="protein sequence ID" value="NDU97954.1"/>
    <property type="molecule type" value="Genomic_DNA"/>
</dbReference>
<evidence type="ECO:0000256" key="9">
    <source>
        <dbReference type="ARBA" id="ARBA00023237"/>
    </source>
</evidence>
<evidence type="ECO:0000256" key="3">
    <source>
        <dbReference type="ARBA" id="ARBA00022452"/>
    </source>
</evidence>
<dbReference type="Gene3D" id="2.170.130.10">
    <property type="entry name" value="TonB-dependent receptor, plug domain"/>
    <property type="match status" value="1"/>
</dbReference>
<evidence type="ECO:0000259" key="14">
    <source>
        <dbReference type="Pfam" id="PF07715"/>
    </source>
</evidence>
<evidence type="ECO:0000256" key="11">
    <source>
        <dbReference type="RuleBase" id="RU003357"/>
    </source>
</evidence>
<dbReference type="Gene3D" id="2.40.170.20">
    <property type="entry name" value="TonB-dependent receptor, beta-barrel domain"/>
    <property type="match status" value="1"/>
</dbReference>
<dbReference type="Proteomes" id="UP000474175">
    <property type="component" value="Unassembled WGS sequence"/>
</dbReference>
<dbReference type="InterPro" id="IPR000531">
    <property type="entry name" value="Beta-barrel_TonB"/>
</dbReference>
<keyword evidence="5 12" id="KW-0732">Signal</keyword>
<comment type="subcellular location">
    <subcellularLocation>
        <location evidence="1 10">Cell outer membrane</location>
        <topology evidence="1 10">Multi-pass membrane protein</topology>
    </subcellularLocation>
</comment>
<proteinExistence type="inferred from homology"/>